<dbReference type="Proteomes" id="UP000263619">
    <property type="component" value="Chromosome"/>
</dbReference>
<evidence type="ECO:0000256" key="1">
    <source>
        <dbReference type="SAM" id="Coils"/>
    </source>
</evidence>
<dbReference type="AlphaFoldDB" id="A0A224AJX2"/>
<dbReference type="Gene3D" id="1.10.287.1490">
    <property type="match status" value="1"/>
</dbReference>
<protein>
    <submittedName>
        <fullName evidence="2">Putative zinc ribbon domain containing protein</fullName>
    </submittedName>
</protein>
<organism evidence="2 3">
    <name type="scientific">Blattabacterium cuenoti STAT</name>
    <dbReference type="NCBI Taxonomy" id="1457030"/>
    <lineage>
        <taxon>Bacteria</taxon>
        <taxon>Pseudomonadati</taxon>
        <taxon>Bacteroidota</taxon>
        <taxon>Flavobacteriia</taxon>
        <taxon>Flavobacteriales</taxon>
        <taxon>Blattabacteriaceae</taxon>
        <taxon>Blattabacterium</taxon>
    </lineage>
</organism>
<dbReference type="EMBL" id="AP014608">
    <property type="protein sequence ID" value="BBA17108.1"/>
    <property type="molecule type" value="Genomic_DNA"/>
</dbReference>
<dbReference type="RefSeq" id="WP_119305397.1">
    <property type="nucleotide sequence ID" value="NZ_AP014608.1"/>
</dbReference>
<feature type="coiled-coil region" evidence="1">
    <location>
        <begin position="44"/>
        <end position="92"/>
    </location>
</feature>
<name>A0A224AJX2_9FLAO</name>
<sequence length="265" mass="31544">MNKHNKIQETITVVDKLRVLYNLQLIDSRIDEIQKFRINIPVELESLEEELEKIQKKLESFHEEILSIKEDINKQNKNIKSSEALISKYEKQKYHIKNHKELYSLDKEVDYQKLEIQLSKKKIKELNIQIHKKYEIIESKKEILKNKKEHLFHKKKELNNILVENEKEEKILLKQSLCFSKKVDNNLLKIYQRIRNRVKNGIAIAPVQRGAPLGSYLAITPQKYSELVQRNKLLVDEHSGRILIDAELAEEEKKKSFVFCYNKKL</sequence>
<accession>A0A224AJX2</accession>
<evidence type="ECO:0000313" key="2">
    <source>
        <dbReference type="EMBL" id="BBA17108.1"/>
    </source>
</evidence>
<evidence type="ECO:0000313" key="3">
    <source>
        <dbReference type="Proteomes" id="UP000263619"/>
    </source>
</evidence>
<gene>
    <name evidence="2" type="ORF">STAT_172</name>
</gene>
<dbReference type="OrthoDB" id="9795058at2"/>
<proteinExistence type="predicted"/>
<keyword evidence="1" id="KW-0175">Coiled coil</keyword>
<reference evidence="2 3" key="1">
    <citation type="submission" date="2014-06" db="EMBL/GenBank/DDBJ databases">
        <title>Genome sequence of the intracellular symbiont Blattabacterium cuenoti, strain STAT from the wood feeding cockroach Salganea taiwanensis taiwanensis.</title>
        <authorList>
            <person name="Kinjo Y."/>
            <person name="Ohkuma M."/>
            <person name="Tokuda G."/>
        </authorList>
    </citation>
    <scope>NUCLEOTIDE SEQUENCE [LARGE SCALE GENOMIC DNA]</scope>
    <source>
        <strain evidence="2 3">STAT</strain>
    </source>
</reference>
<keyword evidence="3" id="KW-1185">Reference proteome</keyword>